<sequence>MCVHDCVLRVPACISIQQIDGVLDPTFVTRDFGIDSRCAMINVTKCHQYNIPDDIRTINEIDSAIGALTSHIKTVVKKCEREVPTSSDRRKFPPDNLELIRAKNAALRRDY</sequence>
<protein>
    <submittedName>
        <fullName evidence="1">Uncharacterized protein</fullName>
    </submittedName>
</protein>
<name>A0A4C1SWZ5_EUMVA</name>
<dbReference type="EMBL" id="BGZK01000022">
    <property type="protein sequence ID" value="GBP06454.1"/>
    <property type="molecule type" value="Genomic_DNA"/>
</dbReference>
<accession>A0A4C1SWZ5</accession>
<reference evidence="1 2" key="1">
    <citation type="journal article" date="2019" name="Commun. Biol.">
        <title>The bagworm genome reveals a unique fibroin gene that provides high tensile strength.</title>
        <authorList>
            <person name="Kono N."/>
            <person name="Nakamura H."/>
            <person name="Ohtoshi R."/>
            <person name="Tomita M."/>
            <person name="Numata K."/>
            <person name="Arakawa K."/>
        </authorList>
    </citation>
    <scope>NUCLEOTIDE SEQUENCE [LARGE SCALE GENOMIC DNA]</scope>
</reference>
<dbReference type="Proteomes" id="UP000299102">
    <property type="component" value="Unassembled WGS sequence"/>
</dbReference>
<proteinExistence type="predicted"/>
<dbReference type="OrthoDB" id="6764815at2759"/>
<evidence type="ECO:0000313" key="2">
    <source>
        <dbReference type="Proteomes" id="UP000299102"/>
    </source>
</evidence>
<organism evidence="1 2">
    <name type="scientific">Eumeta variegata</name>
    <name type="common">Bagworm moth</name>
    <name type="synonym">Eumeta japonica</name>
    <dbReference type="NCBI Taxonomy" id="151549"/>
    <lineage>
        <taxon>Eukaryota</taxon>
        <taxon>Metazoa</taxon>
        <taxon>Ecdysozoa</taxon>
        <taxon>Arthropoda</taxon>
        <taxon>Hexapoda</taxon>
        <taxon>Insecta</taxon>
        <taxon>Pterygota</taxon>
        <taxon>Neoptera</taxon>
        <taxon>Endopterygota</taxon>
        <taxon>Lepidoptera</taxon>
        <taxon>Glossata</taxon>
        <taxon>Ditrysia</taxon>
        <taxon>Tineoidea</taxon>
        <taxon>Psychidae</taxon>
        <taxon>Oiketicinae</taxon>
        <taxon>Eumeta</taxon>
    </lineage>
</organism>
<evidence type="ECO:0000313" key="1">
    <source>
        <dbReference type="EMBL" id="GBP06454.1"/>
    </source>
</evidence>
<keyword evidence="2" id="KW-1185">Reference proteome</keyword>
<comment type="caution">
    <text evidence="1">The sequence shown here is derived from an EMBL/GenBank/DDBJ whole genome shotgun (WGS) entry which is preliminary data.</text>
</comment>
<gene>
    <name evidence="1" type="ORF">EVAR_4589_1</name>
</gene>
<dbReference type="AlphaFoldDB" id="A0A4C1SWZ5"/>